<proteinExistence type="predicted"/>
<evidence type="ECO:0000256" key="1">
    <source>
        <dbReference type="SAM" id="MobiDB-lite"/>
    </source>
</evidence>
<dbReference type="EMBL" id="KN122104">
    <property type="protein sequence ID" value="KFO33268.1"/>
    <property type="molecule type" value="Genomic_DNA"/>
</dbReference>
<organism evidence="2 3">
    <name type="scientific">Fukomys damarensis</name>
    <name type="common">Damaraland mole rat</name>
    <name type="synonym">Cryptomys damarensis</name>
    <dbReference type="NCBI Taxonomy" id="885580"/>
    <lineage>
        <taxon>Eukaryota</taxon>
        <taxon>Metazoa</taxon>
        <taxon>Chordata</taxon>
        <taxon>Craniata</taxon>
        <taxon>Vertebrata</taxon>
        <taxon>Euteleostomi</taxon>
        <taxon>Mammalia</taxon>
        <taxon>Eutheria</taxon>
        <taxon>Euarchontoglires</taxon>
        <taxon>Glires</taxon>
        <taxon>Rodentia</taxon>
        <taxon>Hystricomorpha</taxon>
        <taxon>Bathyergidae</taxon>
        <taxon>Fukomys</taxon>
    </lineage>
</organism>
<reference evidence="2 3" key="1">
    <citation type="submission" date="2013-11" db="EMBL/GenBank/DDBJ databases">
        <title>The Damaraland mole rat (Fukomys damarensis) genome and evolution of African mole rats.</title>
        <authorList>
            <person name="Gladyshev V.N."/>
            <person name="Fang X."/>
        </authorList>
    </citation>
    <scope>NUCLEOTIDE SEQUENCE [LARGE SCALE GENOMIC DNA]</scope>
    <source>
        <tissue evidence="2">Liver</tissue>
    </source>
</reference>
<accession>A0A091DS44</accession>
<protein>
    <submittedName>
        <fullName evidence="2">Tetranectin</fullName>
    </submittedName>
</protein>
<dbReference type="AlphaFoldDB" id="A0A091DS44"/>
<gene>
    <name evidence="2" type="ORF">H920_05456</name>
</gene>
<evidence type="ECO:0000313" key="3">
    <source>
        <dbReference type="Proteomes" id="UP000028990"/>
    </source>
</evidence>
<keyword evidence="3" id="KW-1185">Reference proteome</keyword>
<dbReference type="Proteomes" id="UP000028990">
    <property type="component" value="Unassembled WGS sequence"/>
</dbReference>
<feature type="region of interest" description="Disordered" evidence="1">
    <location>
        <begin position="214"/>
        <end position="233"/>
    </location>
</feature>
<name>A0A091DS44_FUKDA</name>
<evidence type="ECO:0000313" key="2">
    <source>
        <dbReference type="EMBL" id="KFO33268.1"/>
    </source>
</evidence>
<sequence length="233" mass="24297">MSRRMQGEFAASGTLGLATHVNSSLQNPRAGGIPEDSGGPAVGIELRVPLLGAKAERTGPGCEREREITEALPGIGRRRTPCRQCGPCCAGLSTASCPGGDSSSSMELRGPQLLLCVLALLTQVAAEVPTSKPKKVVNARKDIVSPKTIEELKSRLDALAQEVVVLKEQQALQTEPPDHQAFPCSLQGSVSSEVPASAENAFSDLSCTGYPEDPESMAAARSPGSGFSRQCGI</sequence>
<dbReference type="eggNOG" id="KOG4297">
    <property type="taxonomic scope" value="Eukaryota"/>
</dbReference>